<keyword evidence="1" id="KW-0812">Transmembrane</keyword>
<name>A0A0K2U4Y3_LEPSM</name>
<dbReference type="AlphaFoldDB" id="A0A0K2U4Y3"/>
<dbReference type="EMBL" id="HACA01015922">
    <property type="protein sequence ID" value="CDW33283.1"/>
    <property type="molecule type" value="Transcribed_RNA"/>
</dbReference>
<sequence>TRKWFSWNFVAAGHTISISVMINGYYFLVKLITSKRVILQSQKYVCHCNFNRTVIVCRHDTGVGTNLGCMLRRLKQLDIRKRSTRCTSRQ</sequence>
<evidence type="ECO:0000313" key="2">
    <source>
        <dbReference type="EMBL" id="CDW33283.1"/>
    </source>
</evidence>
<feature type="non-terminal residue" evidence="2">
    <location>
        <position position="1"/>
    </location>
</feature>
<organism evidence="2">
    <name type="scientific">Lepeophtheirus salmonis</name>
    <name type="common">Salmon louse</name>
    <name type="synonym">Caligus salmonis</name>
    <dbReference type="NCBI Taxonomy" id="72036"/>
    <lineage>
        <taxon>Eukaryota</taxon>
        <taxon>Metazoa</taxon>
        <taxon>Ecdysozoa</taxon>
        <taxon>Arthropoda</taxon>
        <taxon>Crustacea</taxon>
        <taxon>Multicrustacea</taxon>
        <taxon>Hexanauplia</taxon>
        <taxon>Copepoda</taxon>
        <taxon>Siphonostomatoida</taxon>
        <taxon>Caligidae</taxon>
        <taxon>Lepeophtheirus</taxon>
    </lineage>
</organism>
<accession>A0A0K2U4Y3</accession>
<evidence type="ECO:0000256" key="1">
    <source>
        <dbReference type="SAM" id="Phobius"/>
    </source>
</evidence>
<protein>
    <submittedName>
        <fullName evidence="2">Uncharacterized protein</fullName>
    </submittedName>
</protein>
<keyword evidence="1" id="KW-0472">Membrane</keyword>
<keyword evidence="1" id="KW-1133">Transmembrane helix</keyword>
<proteinExistence type="predicted"/>
<feature type="transmembrane region" description="Helical" evidence="1">
    <location>
        <begin position="6"/>
        <end position="28"/>
    </location>
</feature>
<reference evidence="2" key="1">
    <citation type="submission" date="2014-05" db="EMBL/GenBank/DDBJ databases">
        <authorList>
            <person name="Chronopoulou M."/>
        </authorList>
    </citation>
    <scope>NUCLEOTIDE SEQUENCE</scope>
    <source>
        <tissue evidence="2">Whole organism</tissue>
    </source>
</reference>